<dbReference type="SUPFAM" id="SSF56784">
    <property type="entry name" value="HAD-like"/>
    <property type="match status" value="1"/>
</dbReference>
<evidence type="ECO:0000313" key="4">
    <source>
        <dbReference type="EMBL" id="VFK31469.1"/>
    </source>
</evidence>
<protein>
    <recommendedName>
        <fullName evidence="2">Sucrose phosphatase-like domain-containing protein</fullName>
    </recommendedName>
</protein>
<reference evidence="3" key="1">
    <citation type="submission" date="2019-02" db="EMBL/GenBank/DDBJ databases">
        <authorList>
            <person name="Gruber-Vodicka R. H."/>
            <person name="Seah K. B. B."/>
        </authorList>
    </citation>
    <scope>NUCLEOTIDE SEQUENCE</scope>
    <source>
        <strain evidence="3">BECK_S312</strain>
        <strain evidence="4">BECK_S426</strain>
    </source>
</reference>
<proteinExistence type="predicted"/>
<dbReference type="EMBL" id="CAADFP010000140">
    <property type="protein sequence ID" value="VFK31469.1"/>
    <property type="molecule type" value="Genomic_DNA"/>
</dbReference>
<evidence type="ECO:0000313" key="3">
    <source>
        <dbReference type="EMBL" id="VFK09682.1"/>
    </source>
</evidence>
<dbReference type="EMBL" id="CAADFM010000026">
    <property type="protein sequence ID" value="VFK09682.1"/>
    <property type="molecule type" value="Genomic_DNA"/>
</dbReference>
<dbReference type="Gene3D" id="3.90.1070.10">
    <property type="match status" value="1"/>
</dbReference>
<dbReference type="Gene3D" id="3.40.50.1000">
    <property type="entry name" value="HAD superfamily/HAD-like"/>
    <property type="match status" value="1"/>
</dbReference>
<evidence type="ECO:0000256" key="1">
    <source>
        <dbReference type="ARBA" id="ARBA00022801"/>
    </source>
</evidence>
<keyword evidence="1" id="KW-0378">Hydrolase</keyword>
<dbReference type="GO" id="GO:0016787">
    <property type="term" value="F:hydrolase activity"/>
    <property type="evidence" value="ECO:0007669"/>
    <property type="project" value="UniProtKB-KW"/>
</dbReference>
<dbReference type="InterPro" id="IPR051518">
    <property type="entry name" value="Sucrose_Phosphatase"/>
</dbReference>
<feature type="domain" description="Sucrose phosphatase-like" evidence="2">
    <location>
        <begin position="7"/>
        <end position="260"/>
    </location>
</feature>
<organism evidence="3">
    <name type="scientific">Candidatus Kentrum sp. LPFa</name>
    <dbReference type="NCBI Taxonomy" id="2126335"/>
    <lineage>
        <taxon>Bacteria</taxon>
        <taxon>Pseudomonadati</taxon>
        <taxon>Pseudomonadota</taxon>
        <taxon>Gammaproteobacteria</taxon>
        <taxon>Candidatus Kentrum</taxon>
    </lineage>
</organism>
<dbReference type="AlphaFoldDB" id="A0A450VY71"/>
<sequence length="264" mass="28962">MQIHNTFLFASELDGVLLPNGIFTAAVGCLDRTRQLLERLKAASYPVVYVTSHHLSLAREGRETFGLPEPNYWICNLGTEIYDAFGNADQGWERMMGSPFPKEVLLNVLKDDPRLTVQEDEHQGARKLSLYYPGPVDDSLRTWISMRVGQVAEGTRLMDSPDGASGMTSIDIVPANAGKAPALSFLTERLGLPRTRVFFSGDSEDDLEISMSGVCGTLVGNAPGPVQDKARRLAENTEGARLTLSRGYYGDGVIEGLRAYDFLN</sequence>
<dbReference type="PANTHER" id="PTHR46521">
    <property type="entry name" value="SUCROSE-PHOSPHATASE 2-RELATED"/>
    <property type="match status" value="1"/>
</dbReference>
<accession>A0A450VY71</accession>
<name>A0A450VY71_9GAMM</name>
<dbReference type="Pfam" id="PF05116">
    <property type="entry name" value="S6PP"/>
    <property type="match status" value="1"/>
</dbReference>
<dbReference type="InterPro" id="IPR006380">
    <property type="entry name" value="SPP-like_dom"/>
</dbReference>
<gene>
    <name evidence="3" type="ORF">BECKLPF1236A_GA0070988_100268</name>
    <name evidence="4" type="ORF">BECKLPF1236C_GA0070990_101407</name>
</gene>
<dbReference type="InterPro" id="IPR036412">
    <property type="entry name" value="HAD-like_sf"/>
</dbReference>
<evidence type="ECO:0000259" key="2">
    <source>
        <dbReference type="Pfam" id="PF05116"/>
    </source>
</evidence>
<dbReference type="PANTHER" id="PTHR46521:SF4">
    <property type="entry name" value="SUCROSE-PHOSPHATASE 2-RELATED"/>
    <property type="match status" value="1"/>
</dbReference>
<dbReference type="InterPro" id="IPR023214">
    <property type="entry name" value="HAD_sf"/>
</dbReference>